<sequence length="1500" mass="165167">MDGPPSLLATFAAAWSATLGPCWSWGWATPVALAWHPPPPLSCGSDEGCPCSCDQELRRIIDLQGEVVTPGGGLGAPVPAPRRAAGARPRDLGRRSAGVPGRLVPALLLRRARTMARGEPSAQADAMADVLTVDIADPQILVRYENDPNGFYWHHKVLLFRVDGDIWIALTPDLALVRVKLLNVQHEVLERRAPFPPHLANQVYAHDPIAGAALAGYRRRAKMQGQLLGVGQVDAVERMIWVIAEARSARFGEVVDAALMDDDAHGTSFDAKGVVVLGGEEFFVQKIAASGLADFKKETKIRTLGDHTDDAGQRVLHLTEAVAFMRDTEQKGFPLSGIRSMKEFLDSVGAGPGNMISYQAEWERLSGVGEGLAVNHVHRNLCEVIRLMHSWDQVDHSMMASAEQIVRWLIQTEIAVERNPRHPDYSGLDIVISAPVNAVGRASTSKFNSWVTDRLKERAAIWKQGRLYRREIDGAEILSLCLEMLLPSAMHVTLRGYGKFLTRLGPWGHLRPTAVQRWMLQNVARRVEAYGGGPADLAEESSLSEILNSRDHYGMEPKSLASFEFDQVKILRRKVHVRPIRRELPPAALGYLRHSADLIEMGETELEKDRAESAGSSPHWDPKLRRSRDLQRRLYQRLCQQGLLTWRRRLKGRAGIFVVKKKDGPQRPIIDARAANRAHRPPPTTRLGSSRCMADLDFSDPRLRASGFGGIGSGLAASPRGEEGDVGDCFYNYTVPELASWFGFEDRFDTRPAMIWDDSERAETKVEDGEVLYPCMAAVCMGWSRALFFASEAVTRRVERPLDGGADQITREMQPAPALKPCKCVAGVRVHNEQVVGGCAGAARKQMHCWLGHVANLNQLCPEAMSALNVCYRFIEEEGHMADGLGYVRGDAPGLAAGPRTVDLDAGIPRLADGWAERQRCQLVAADSWRWQEEHIKLKEDRVALMGLRRHCRAAGRLGSKLLTLSDSRVTVGAYEKGRSSAGLQSLCRRAAAHRLGGQIARRLRYIETDRNPSGQDSRRWGTKRVAGPERSPTRLGVAPPRAQGLDSAPAGAPSLSVDQSGPEGCEFSEMSMFGTTYRKPTRILTDAGALRAPGGRRPRVSHKHAVMLHGRLTPQTAAYPSPVGSCWADILVAAPPRGALARAGDFDPEELWHGHLRAAGRQPAPGGAAVRSEDNELAHDVCNAADGFLRADPVIQFGQDKRPQRWQAHAHWQAAAARRDTLVMATVTNDTLERHAAAAHEFEVYAKAKKLDLQPLSRLDNSLSQYFVDLFDDGFGAWEGRNTFYGYRLLRLKTTGEVELPKALAALKGWAKRAPGRMRMPLPDIIVDDIALPGGAPSETVELRQGQILPPAPAAKLGAHFGAVIAPSGWHETTKTGGQDDSVLIGDAARPRQASAIKLLFKPRAPDSQRLFNFTLPEFEREVKRSRRSGASNDKAHGRRTLKEIQKRGRWASSASVARYEKGALLLQQLRKIPVAEQKMAARRSAKLPQELISRLRKL</sequence>
<evidence type="ECO:0000313" key="3">
    <source>
        <dbReference type="EMBL" id="CAK0806201.1"/>
    </source>
</evidence>
<protein>
    <recommendedName>
        <fullName evidence="5">RNA-directed RNA polymerase</fullName>
    </recommendedName>
</protein>
<keyword evidence="2" id="KW-0732">Signal</keyword>
<evidence type="ECO:0000256" key="2">
    <source>
        <dbReference type="SAM" id="SignalP"/>
    </source>
</evidence>
<dbReference type="Proteomes" id="UP001189429">
    <property type="component" value="Unassembled WGS sequence"/>
</dbReference>
<comment type="caution">
    <text evidence="3">The sequence shown here is derived from an EMBL/GenBank/DDBJ whole genome shotgun (WGS) entry which is preliminary data.</text>
</comment>
<feature type="region of interest" description="Disordered" evidence="1">
    <location>
        <begin position="1007"/>
        <end position="1066"/>
    </location>
</feature>
<evidence type="ECO:0000256" key="1">
    <source>
        <dbReference type="SAM" id="MobiDB-lite"/>
    </source>
</evidence>
<feature type="chain" id="PRO_5045987482" description="RNA-directed RNA polymerase" evidence="2">
    <location>
        <begin position="29"/>
        <end position="1500"/>
    </location>
</feature>
<accession>A0ABN9QJH6</accession>
<feature type="region of interest" description="Disordered" evidence="1">
    <location>
        <begin position="1425"/>
        <end position="1448"/>
    </location>
</feature>
<proteinExistence type="predicted"/>
<organism evidence="3 4">
    <name type="scientific">Prorocentrum cordatum</name>
    <dbReference type="NCBI Taxonomy" id="2364126"/>
    <lineage>
        <taxon>Eukaryota</taxon>
        <taxon>Sar</taxon>
        <taxon>Alveolata</taxon>
        <taxon>Dinophyceae</taxon>
        <taxon>Prorocentrales</taxon>
        <taxon>Prorocentraceae</taxon>
        <taxon>Prorocentrum</taxon>
    </lineage>
</organism>
<feature type="region of interest" description="Disordered" evidence="1">
    <location>
        <begin position="71"/>
        <end position="93"/>
    </location>
</feature>
<evidence type="ECO:0000313" key="4">
    <source>
        <dbReference type="Proteomes" id="UP001189429"/>
    </source>
</evidence>
<dbReference type="EMBL" id="CAUYUJ010003669">
    <property type="protein sequence ID" value="CAK0806201.1"/>
    <property type="molecule type" value="Genomic_DNA"/>
</dbReference>
<name>A0ABN9QJH6_9DINO</name>
<gene>
    <name evidence="3" type="ORF">PCOR1329_LOCUS12522</name>
</gene>
<evidence type="ECO:0008006" key="5">
    <source>
        <dbReference type="Google" id="ProtNLM"/>
    </source>
</evidence>
<feature type="signal peptide" evidence="2">
    <location>
        <begin position="1"/>
        <end position="28"/>
    </location>
</feature>
<keyword evidence="4" id="KW-1185">Reference proteome</keyword>
<reference evidence="3" key="1">
    <citation type="submission" date="2023-10" db="EMBL/GenBank/DDBJ databases">
        <authorList>
            <person name="Chen Y."/>
            <person name="Shah S."/>
            <person name="Dougan E. K."/>
            <person name="Thang M."/>
            <person name="Chan C."/>
        </authorList>
    </citation>
    <scope>NUCLEOTIDE SEQUENCE [LARGE SCALE GENOMIC DNA]</scope>
</reference>